<dbReference type="EC" id="3.4.21.-" evidence="2"/>
<dbReference type="EMBL" id="UHAQ01000003">
    <property type="protein sequence ID" value="SUK84426.1"/>
    <property type="molecule type" value="Genomic_DNA"/>
</dbReference>
<feature type="compositionally biased region" description="Basic and acidic residues" evidence="1">
    <location>
        <begin position="22"/>
        <end position="42"/>
    </location>
</feature>
<protein>
    <submittedName>
        <fullName evidence="2">Endopeptidase degP</fullName>
        <ecNumber evidence="2">3.4.21.-</ecNumber>
    </submittedName>
</protein>
<organism evidence="2 3">
    <name type="scientific">Staphylococcus aureus</name>
    <dbReference type="NCBI Taxonomy" id="1280"/>
    <lineage>
        <taxon>Bacteria</taxon>
        <taxon>Bacillati</taxon>
        <taxon>Bacillota</taxon>
        <taxon>Bacilli</taxon>
        <taxon>Bacillales</taxon>
        <taxon>Staphylococcaceae</taxon>
        <taxon>Staphylococcus</taxon>
    </lineage>
</organism>
<evidence type="ECO:0000313" key="3">
    <source>
        <dbReference type="Proteomes" id="UP000254502"/>
    </source>
</evidence>
<reference evidence="2 3" key="1">
    <citation type="submission" date="2018-06" db="EMBL/GenBank/DDBJ databases">
        <authorList>
            <consortium name="Pathogen Informatics"/>
            <person name="Doyle S."/>
        </authorList>
    </citation>
    <scope>NUCLEOTIDE SEQUENCE [LARGE SCALE GENOMIC DNA]</scope>
    <source>
        <strain evidence="2 3">NCTC5664</strain>
    </source>
</reference>
<dbReference type="Proteomes" id="UP000254502">
    <property type="component" value="Unassembled WGS sequence"/>
</dbReference>
<accession>A0A380DZT5</accession>
<proteinExistence type="predicted"/>
<evidence type="ECO:0000256" key="1">
    <source>
        <dbReference type="SAM" id="MobiDB-lite"/>
    </source>
</evidence>
<sequence length="60" mass="6854">MREDHIVDDNPDNDINTPSLSKIDDDRKLDEKIHVEDKHKQNADSSETVGYQKSVKCISS</sequence>
<name>A0A380DZT5_STAAU</name>
<keyword evidence="2" id="KW-0378">Hydrolase</keyword>
<dbReference type="AlphaFoldDB" id="A0A380DZT5"/>
<feature type="region of interest" description="Disordered" evidence="1">
    <location>
        <begin position="1"/>
        <end position="60"/>
    </location>
</feature>
<evidence type="ECO:0000313" key="2">
    <source>
        <dbReference type="EMBL" id="SUK84426.1"/>
    </source>
</evidence>
<feature type="compositionally biased region" description="Polar residues" evidence="1">
    <location>
        <begin position="43"/>
        <end position="60"/>
    </location>
</feature>
<gene>
    <name evidence="2" type="ORF">NCTC5664_02617</name>
</gene>
<dbReference type="GO" id="GO:0016787">
    <property type="term" value="F:hydrolase activity"/>
    <property type="evidence" value="ECO:0007669"/>
    <property type="project" value="UniProtKB-KW"/>
</dbReference>